<dbReference type="RefSeq" id="WP_131942487.1">
    <property type="nucleotide sequence ID" value="NZ_BAAAMX010000001.1"/>
</dbReference>
<dbReference type="OrthoDB" id="5243635at2"/>
<gene>
    <name evidence="5" type="ORF">E1284_24515</name>
</gene>
<feature type="domain" description="N-acetyltransferase" evidence="4">
    <location>
        <begin position="1"/>
        <end position="156"/>
    </location>
</feature>
<keyword evidence="2" id="KW-0012">Acyltransferase</keyword>
<accession>A0A4V2XLY7</accession>
<dbReference type="InterPro" id="IPR016181">
    <property type="entry name" value="Acyl_CoA_acyltransferase"/>
</dbReference>
<dbReference type="GO" id="GO:0016747">
    <property type="term" value="F:acyltransferase activity, transferring groups other than amino-acyl groups"/>
    <property type="evidence" value="ECO:0007669"/>
    <property type="project" value="InterPro"/>
</dbReference>
<dbReference type="InterPro" id="IPR050832">
    <property type="entry name" value="Bact_Acetyltransf"/>
</dbReference>
<reference evidence="5 6" key="1">
    <citation type="submission" date="2019-03" db="EMBL/GenBank/DDBJ databases">
        <title>Draft genome sequences of novel Actinobacteria.</title>
        <authorList>
            <person name="Sahin N."/>
            <person name="Ay H."/>
            <person name="Saygin H."/>
        </authorList>
    </citation>
    <scope>NUCLEOTIDE SEQUENCE [LARGE SCALE GENOMIC DNA]</scope>
    <source>
        <strain evidence="5 6">DSM 45347</strain>
    </source>
</reference>
<evidence type="ECO:0000256" key="2">
    <source>
        <dbReference type="ARBA" id="ARBA00023315"/>
    </source>
</evidence>
<evidence type="ECO:0000313" key="5">
    <source>
        <dbReference type="EMBL" id="TDC12226.1"/>
    </source>
</evidence>
<organism evidence="5 6">
    <name type="scientific">Actinomadura bangladeshensis</name>
    <dbReference type="NCBI Taxonomy" id="453573"/>
    <lineage>
        <taxon>Bacteria</taxon>
        <taxon>Bacillati</taxon>
        <taxon>Actinomycetota</taxon>
        <taxon>Actinomycetes</taxon>
        <taxon>Streptosporangiales</taxon>
        <taxon>Thermomonosporaceae</taxon>
        <taxon>Actinomadura</taxon>
    </lineage>
</organism>
<keyword evidence="6" id="KW-1185">Reference proteome</keyword>
<evidence type="ECO:0000259" key="4">
    <source>
        <dbReference type="PROSITE" id="PS51186"/>
    </source>
</evidence>
<dbReference type="Pfam" id="PF00583">
    <property type="entry name" value="Acetyltransf_1"/>
    <property type="match status" value="1"/>
</dbReference>
<protein>
    <submittedName>
        <fullName evidence="5">GNAT family N-acetyltransferase</fullName>
    </submittedName>
</protein>
<proteinExistence type="predicted"/>
<keyword evidence="1 5" id="KW-0808">Transferase</keyword>
<dbReference type="CDD" id="cd04301">
    <property type="entry name" value="NAT_SF"/>
    <property type="match status" value="1"/>
</dbReference>
<dbReference type="Gene3D" id="3.40.630.30">
    <property type="match status" value="1"/>
</dbReference>
<evidence type="ECO:0000256" key="1">
    <source>
        <dbReference type="ARBA" id="ARBA00022679"/>
    </source>
</evidence>
<dbReference type="PANTHER" id="PTHR43877:SF2">
    <property type="entry name" value="AMINOALKYLPHOSPHONATE N-ACETYLTRANSFERASE-RELATED"/>
    <property type="match status" value="1"/>
</dbReference>
<dbReference type="AlphaFoldDB" id="A0A4V2XLY7"/>
<evidence type="ECO:0000313" key="6">
    <source>
        <dbReference type="Proteomes" id="UP000295431"/>
    </source>
</evidence>
<dbReference type="Proteomes" id="UP000295431">
    <property type="component" value="Unassembled WGS sequence"/>
</dbReference>
<dbReference type="PANTHER" id="PTHR43877">
    <property type="entry name" value="AMINOALKYLPHOSPHONATE N-ACETYLTRANSFERASE-RELATED-RELATED"/>
    <property type="match status" value="1"/>
</dbReference>
<name>A0A4V2XLY7_9ACTN</name>
<sequence length="186" mass="19958">MIVRPAEPADLPTLAPLWRAAWLDGHEGHVPAELMDARGPDHFAVHTEKYIASTLVAAEADGRILGLIILGDDDGEVIQLAVDGSARGKGVGGMLLRSAEERFRGRHREAWLAVVPGNTRARRMYEFHGWRDTGPITYQAPTASGTVDVPVHRYVKDLTASDAEAPGPAAGGPEPQSSLRKPESTA</sequence>
<feature type="compositionally biased region" description="Low complexity" evidence="3">
    <location>
        <begin position="163"/>
        <end position="175"/>
    </location>
</feature>
<evidence type="ECO:0000256" key="3">
    <source>
        <dbReference type="SAM" id="MobiDB-lite"/>
    </source>
</evidence>
<dbReference type="PROSITE" id="PS51186">
    <property type="entry name" value="GNAT"/>
    <property type="match status" value="1"/>
</dbReference>
<dbReference type="EMBL" id="SMJW01000138">
    <property type="protein sequence ID" value="TDC12226.1"/>
    <property type="molecule type" value="Genomic_DNA"/>
</dbReference>
<dbReference type="SUPFAM" id="SSF55729">
    <property type="entry name" value="Acyl-CoA N-acyltransferases (Nat)"/>
    <property type="match status" value="1"/>
</dbReference>
<feature type="region of interest" description="Disordered" evidence="3">
    <location>
        <begin position="158"/>
        <end position="186"/>
    </location>
</feature>
<comment type="caution">
    <text evidence="5">The sequence shown here is derived from an EMBL/GenBank/DDBJ whole genome shotgun (WGS) entry which is preliminary data.</text>
</comment>
<dbReference type="InterPro" id="IPR000182">
    <property type="entry name" value="GNAT_dom"/>
</dbReference>